<proteinExistence type="predicted"/>
<name>A0A4V1WG13_9FLAO</name>
<comment type="caution">
    <text evidence="1">The sequence shown here is derived from an EMBL/GenBank/DDBJ whole genome shotgun (WGS) entry which is preliminary data.</text>
</comment>
<dbReference type="OrthoDB" id="635777at2"/>
<protein>
    <recommendedName>
        <fullName evidence="3">DUF3575 domain-containing protein</fullName>
    </recommendedName>
</protein>
<reference evidence="1 2" key="1">
    <citation type="submission" date="2019-02" db="EMBL/GenBank/DDBJ databases">
        <title>Genome sequence of the sea-ice species Brumimicrobium glaciale.</title>
        <authorList>
            <person name="Bowman J.P."/>
        </authorList>
    </citation>
    <scope>NUCLEOTIDE SEQUENCE [LARGE SCALE GENOMIC DNA]</scope>
    <source>
        <strain evidence="1 2">IC156</strain>
    </source>
</reference>
<keyword evidence="2" id="KW-1185">Reference proteome</keyword>
<accession>A0A4V1WG13</accession>
<evidence type="ECO:0000313" key="1">
    <source>
        <dbReference type="EMBL" id="RYM35096.1"/>
    </source>
</evidence>
<evidence type="ECO:0000313" key="2">
    <source>
        <dbReference type="Proteomes" id="UP000293952"/>
    </source>
</evidence>
<dbReference type="RefSeq" id="WP_130093104.1">
    <property type="nucleotide sequence ID" value="NZ_SETE01000002.1"/>
</dbReference>
<gene>
    <name evidence="1" type="ORF">ERX46_06890</name>
</gene>
<sequence length="216" mass="24881">MKTILTFIFALSFTFIHSQPRTITVDSEQLEKSDYLESNAIKLHLLEFTSSDFSLYYEKALFSKISAEVGIGLTFADDIGHISSPTTNGPINPDNKLGYSFTAAIRFYPSEILNQFYIAPEYKFRKYNWNREFSNYFGFTDVDGVRADESRVHSIPRITFGYVVYLFEYVFVDFHFGMGINSRTETLYNPFTSQIEVNKLSPRPKVNGGFKIGFIF</sequence>
<evidence type="ECO:0008006" key="3">
    <source>
        <dbReference type="Google" id="ProtNLM"/>
    </source>
</evidence>
<dbReference type="Proteomes" id="UP000293952">
    <property type="component" value="Unassembled WGS sequence"/>
</dbReference>
<dbReference type="EMBL" id="SETE01000002">
    <property type="protein sequence ID" value="RYM35096.1"/>
    <property type="molecule type" value="Genomic_DNA"/>
</dbReference>
<organism evidence="1 2">
    <name type="scientific">Brumimicrobium glaciale</name>
    <dbReference type="NCBI Taxonomy" id="200475"/>
    <lineage>
        <taxon>Bacteria</taxon>
        <taxon>Pseudomonadati</taxon>
        <taxon>Bacteroidota</taxon>
        <taxon>Flavobacteriia</taxon>
        <taxon>Flavobacteriales</taxon>
        <taxon>Crocinitomicaceae</taxon>
        <taxon>Brumimicrobium</taxon>
    </lineage>
</organism>
<dbReference type="AlphaFoldDB" id="A0A4V1WG13"/>